<keyword evidence="2" id="KW-0489">Methyltransferase</keyword>
<accession>A0ABD3H954</accession>
<dbReference type="AlphaFoldDB" id="A0ABD3H954"/>
<dbReference type="GO" id="GO:0032259">
    <property type="term" value="P:methylation"/>
    <property type="evidence" value="ECO:0007669"/>
    <property type="project" value="UniProtKB-KW"/>
</dbReference>
<dbReference type="EC" id="2.1.1.221" evidence="1"/>
<comment type="caution">
    <text evidence="8">The sequence shown here is derived from an EMBL/GenBank/DDBJ whole genome shotgun (WGS) entry which is preliminary data.</text>
</comment>
<evidence type="ECO:0000259" key="7">
    <source>
        <dbReference type="PROSITE" id="PS51675"/>
    </source>
</evidence>
<feature type="compositionally biased region" description="Basic and acidic residues" evidence="6">
    <location>
        <begin position="1"/>
        <end position="32"/>
    </location>
</feature>
<evidence type="ECO:0000313" key="8">
    <source>
        <dbReference type="EMBL" id="KAL3688038.1"/>
    </source>
</evidence>
<feature type="compositionally biased region" description="Basic and acidic residues" evidence="6">
    <location>
        <begin position="171"/>
        <end position="193"/>
    </location>
</feature>
<dbReference type="CDD" id="cd18089">
    <property type="entry name" value="SPOUT_Trm10-like"/>
    <property type="match status" value="1"/>
</dbReference>
<evidence type="ECO:0000256" key="1">
    <source>
        <dbReference type="ARBA" id="ARBA00012797"/>
    </source>
</evidence>
<keyword evidence="3" id="KW-0808">Transferase</keyword>
<feature type="domain" description="SAM-dependent MTase TRM10-type" evidence="7">
    <location>
        <begin position="221"/>
        <end position="411"/>
    </location>
</feature>
<feature type="region of interest" description="Disordered" evidence="6">
    <location>
        <begin position="410"/>
        <end position="447"/>
    </location>
</feature>
<dbReference type="InterPro" id="IPR028564">
    <property type="entry name" value="MT_TRM10-typ"/>
</dbReference>
<organism evidence="8 9">
    <name type="scientific">Riccia sorocarpa</name>
    <dbReference type="NCBI Taxonomy" id="122646"/>
    <lineage>
        <taxon>Eukaryota</taxon>
        <taxon>Viridiplantae</taxon>
        <taxon>Streptophyta</taxon>
        <taxon>Embryophyta</taxon>
        <taxon>Marchantiophyta</taxon>
        <taxon>Marchantiopsida</taxon>
        <taxon>Marchantiidae</taxon>
        <taxon>Marchantiales</taxon>
        <taxon>Ricciaceae</taxon>
        <taxon>Riccia</taxon>
    </lineage>
</organism>
<evidence type="ECO:0000313" key="9">
    <source>
        <dbReference type="Proteomes" id="UP001633002"/>
    </source>
</evidence>
<dbReference type="Gene3D" id="3.40.1280.30">
    <property type="match status" value="1"/>
</dbReference>
<feature type="region of interest" description="Disordered" evidence="6">
    <location>
        <begin position="1"/>
        <end position="213"/>
    </location>
</feature>
<sequence length="447" mass="50037">MVKEKVSGVVGNKKEETRKRRMETRASKKLKIESANGVSSREAQPADAGFDKSVENGKGSGDKMKSSEDKKSEDGKGLGASEDSKMEHKEESGGLKVESQRVEEDGAGEVEKANVSDAVPEPDGGAGEVEKGNVSDAVPEPDGSTRAPSKKSIKQAQRRETWKTQKRLKKKEIQQKKQEGKKEKLLEHEERRASMTPEEIEAEKEAARRKRQERTNWFKQKKEKVKEAMTSGQNYVIDLEFCNLMTPQEIISLIQQVMYSYAANGKAQHPGRLTLTGIQGQIKEALEKISGYENWLIHKEEKSYMEVFQDRTADLVYLTADSPNLLEEISQSKIYIIGGLVDRNRHKSITLKKAEEQGIATAKIPVGDHLKMRGSQVLTVNQVMELMLGFQSHKDWKRALKEVVPLRRQAVQGGLDENSSPGETTRVDEKEENAESVKQDDGDDADE</sequence>
<dbReference type="PANTHER" id="PTHR13563">
    <property type="entry name" value="TRNA (GUANINE-9-) METHYLTRANSFERASE"/>
    <property type="match status" value="1"/>
</dbReference>
<dbReference type="PROSITE" id="PS51675">
    <property type="entry name" value="SAM_MT_TRM10"/>
    <property type="match status" value="1"/>
</dbReference>
<evidence type="ECO:0000256" key="5">
    <source>
        <dbReference type="ARBA" id="ARBA00048434"/>
    </source>
</evidence>
<name>A0ABD3H954_9MARC</name>
<feature type="compositionally biased region" description="Basic and acidic residues" evidence="6">
    <location>
        <begin position="425"/>
        <end position="440"/>
    </location>
</feature>
<proteinExistence type="predicted"/>
<gene>
    <name evidence="8" type="ORF">R1sor_014347</name>
</gene>
<evidence type="ECO:0000256" key="6">
    <source>
        <dbReference type="SAM" id="MobiDB-lite"/>
    </source>
</evidence>
<comment type="catalytic activity">
    <reaction evidence="5">
        <text>guanosine(9) in tRNA + S-adenosyl-L-methionine = N(1)-methylguanosine(9) in tRNA + S-adenosyl-L-homocysteine + H(+)</text>
        <dbReference type="Rhea" id="RHEA:43156"/>
        <dbReference type="Rhea" id="RHEA-COMP:10367"/>
        <dbReference type="Rhea" id="RHEA-COMP:10368"/>
        <dbReference type="ChEBI" id="CHEBI:15378"/>
        <dbReference type="ChEBI" id="CHEBI:57856"/>
        <dbReference type="ChEBI" id="CHEBI:59789"/>
        <dbReference type="ChEBI" id="CHEBI:73542"/>
        <dbReference type="ChEBI" id="CHEBI:74269"/>
        <dbReference type="EC" id="2.1.1.221"/>
    </reaction>
</comment>
<evidence type="ECO:0000256" key="2">
    <source>
        <dbReference type="ARBA" id="ARBA00022603"/>
    </source>
</evidence>
<feature type="compositionally biased region" description="Basic and acidic residues" evidence="6">
    <location>
        <begin position="49"/>
        <end position="114"/>
    </location>
</feature>
<dbReference type="GO" id="GO:0052905">
    <property type="term" value="F:tRNA (guanosine(9)-N1)-methyltransferase activity"/>
    <property type="evidence" value="ECO:0007669"/>
    <property type="project" value="UniProtKB-EC"/>
</dbReference>
<keyword evidence="9" id="KW-1185">Reference proteome</keyword>
<protein>
    <recommendedName>
        <fullName evidence="1">tRNA (guanine(9)-N(1))-methyltransferase</fullName>
        <ecNumber evidence="1">2.1.1.221</ecNumber>
    </recommendedName>
</protein>
<reference evidence="8 9" key="1">
    <citation type="submission" date="2024-09" db="EMBL/GenBank/DDBJ databases">
        <title>Chromosome-scale assembly of Riccia sorocarpa.</title>
        <authorList>
            <person name="Paukszto L."/>
        </authorList>
    </citation>
    <scope>NUCLEOTIDE SEQUENCE [LARGE SCALE GENOMIC DNA]</scope>
    <source>
        <strain evidence="8">LP-2024</strain>
        <tissue evidence="8">Aerial parts of the thallus</tissue>
    </source>
</reference>
<dbReference type="PANTHER" id="PTHR13563:SF13">
    <property type="entry name" value="TRNA METHYLTRANSFERASE 10 HOMOLOG A"/>
    <property type="match status" value="1"/>
</dbReference>
<dbReference type="Proteomes" id="UP001633002">
    <property type="component" value="Unassembled WGS sequence"/>
</dbReference>
<evidence type="ECO:0000256" key="4">
    <source>
        <dbReference type="ARBA" id="ARBA00022691"/>
    </source>
</evidence>
<evidence type="ECO:0000256" key="3">
    <source>
        <dbReference type="ARBA" id="ARBA00022679"/>
    </source>
</evidence>
<dbReference type="InterPro" id="IPR007356">
    <property type="entry name" value="tRNA_m1G_MeTrfase_euk"/>
</dbReference>
<keyword evidence="4" id="KW-0949">S-adenosyl-L-methionine</keyword>
<dbReference type="EMBL" id="JBJQOH010000004">
    <property type="protein sequence ID" value="KAL3688038.1"/>
    <property type="molecule type" value="Genomic_DNA"/>
</dbReference>
<dbReference type="InterPro" id="IPR038459">
    <property type="entry name" value="MT_TRM10-typ_sf"/>
</dbReference>